<dbReference type="AlphaFoldDB" id="A0AAN8JGQ1"/>
<dbReference type="InterPro" id="IPR003609">
    <property type="entry name" value="Pan_app"/>
</dbReference>
<proteinExistence type="predicted"/>
<feature type="domain" description="GON" evidence="5">
    <location>
        <begin position="184"/>
        <end position="377"/>
    </location>
</feature>
<dbReference type="Pfam" id="PF08685">
    <property type="entry name" value="GON"/>
    <property type="match status" value="1"/>
</dbReference>
<dbReference type="CDD" id="cd00033">
    <property type="entry name" value="CCP"/>
    <property type="match status" value="1"/>
</dbReference>
<comment type="caution">
    <text evidence="6">The sequence shown here is derived from an EMBL/GenBank/DDBJ whole genome shotgun (WGS) entry which is preliminary data.</text>
</comment>
<keyword evidence="7" id="KW-1185">Reference proteome</keyword>
<evidence type="ECO:0000256" key="3">
    <source>
        <dbReference type="PROSITE-ProRule" id="PRU00302"/>
    </source>
</evidence>
<dbReference type="InterPro" id="IPR035976">
    <property type="entry name" value="Sushi/SCR/CCP_sf"/>
</dbReference>
<gene>
    <name evidence="6" type="ORF">SNE40_013845</name>
</gene>
<accession>A0AAN8JGQ1</accession>
<dbReference type="SUPFAM" id="SSF57535">
    <property type="entry name" value="Complement control module/SCR domain"/>
    <property type="match status" value="1"/>
</dbReference>
<dbReference type="Pfam" id="PF00084">
    <property type="entry name" value="Sushi"/>
    <property type="match status" value="1"/>
</dbReference>
<dbReference type="GO" id="GO:0004222">
    <property type="term" value="F:metalloendopeptidase activity"/>
    <property type="evidence" value="ECO:0007669"/>
    <property type="project" value="InterPro"/>
</dbReference>
<evidence type="ECO:0000313" key="7">
    <source>
        <dbReference type="Proteomes" id="UP001347796"/>
    </source>
</evidence>
<keyword evidence="3" id="KW-0768">Sushi</keyword>
<feature type="domain" description="Sushi" evidence="4">
    <location>
        <begin position="127"/>
        <end position="184"/>
    </location>
</feature>
<dbReference type="PROSITE" id="PS50923">
    <property type="entry name" value="SUSHI"/>
    <property type="match status" value="1"/>
</dbReference>
<dbReference type="InterPro" id="IPR000436">
    <property type="entry name" value="Sushi_SCR_CCP_dom"/>
</dbReference>
<keyword evidence="2" id="KW-1015">Disulfide bond</keyword>
<dbReference type="EMBL" id="JAZGQO010000010">
    <property type="protein sequence ID" value="KAK6175368.1"/>
    <property type="molecule type" value="Genomic_DNA"/>
</dbReference>
<keyword evidence="1" id="KW-0479">Metal-binding</keyword>
<evidence type="ECO:0000313" key="6">
    <source>
        <dbReference type="EMBL" id="KAK6175368.1"/>
    </source>
</evidence>
<evidence type="ECO:0000256" key="2">
    <source>
        <dbReference type="ARBA" id="ARBA00023157"/>
    </source>
</evidence>
<organism evidence="6 7">
    <name type="scientific">Patella caerulea</name>
    <name type="common">Rayed Mediterranean limpet</name>
    <dbReference type="NCBI Taxonomy" id="87958"/>
    <lineage>
        <taxon>Eukaryota</taxon>
        <taxon>Metazoa</taxon>
        <taxon>Spiralia</taxon>
        <taxon>Lophotrochozoa</taxon>
        <taxon>Mollusca</taxon>
        <taxon>Gastropoda</taxon>
        <taxon>Patellogastropoda</taxon>
        <taxon>Patelloidea</taxon>
        <taxon>Patellidae</taxon>
        <taxon>Patella</taxon>
    </lineage>
</organism>
<name>A0AAN8JGQ1_PATCE</name>
<dbReference type="GO" id="GO:0008270">
    <property type="term" value="F:zinc ion binding"/>
    <property type="evidence" value="ECO:0007669"/>
    <property type="project" value="InterPro"/>
</dbReference>
<evidence type="ECO:0000259" key="4">
    <source>
        <dbReference type="PROSITE" id="PS50923"/>
    </source>
</evidence>
<evidence type="ECO:0000259" key="5">
    <source>
        <dbReference type="PROSITE" id="PS51046"/>
    </source>
</evidence>
<dbReference type="PROSITE" id="PS51046">
    <property type="entry name" value="GON"/>
    <property type="match status" value="1"/>
</dbReference>
<sequence length="395" mass="43947">MLAILNLDKYLTGSVNTCRKTDVFMGMLSGQRLLNVTFSTYQSKGLMHCCRRCQLHKICSSVNFDTSSSVCELNVAASGLYESRQNYKFVDTRSWPSLVLGPCANHDCLLHQRCQDDGNSEHKCVPIGCGSPPDISFINKTSFGGNALWQFNETAKYACSVGYYPSINVTCKDNGNWADFTCKAFRNCPDIKQCYAVPNNNEFWFRMYSDSRRMKVFCDFYEGNRAYITVNELNKSVMSAMVRKLKNSCNATTNSSQPHPDVGETRFEKVRLFVSQKILHQSNQDYASSTLKEQAYGRAGDCYALNDTCGVKGEFVINLTGTGLRVSSSAEWETWGTVARIEYLNRSDDGLIVNGACGGSCGGCKLKTDLFIEPDPNYIKPDDSAAISPICESLV</sequence>
<reference evidence="6 7" key="1">
    <citation type="submission" date="2024-01" db="EMBL/GenBank/DDBJ databases">
        <title>The genome of the rayed Mediterranean limpet Patella caerulea (Linnaeus, 1758).</title>
        <authorList>
            <person name="Anh-Thu Weber A."/>
            <person name="Halstead-Nussloch G."/>
        </authorList>
    </citation>
    <scope>NUCLEOTIDE SEQUENCE [LARGE SCALE GENOMIC DNA]</scope>
    <source>
        <strain evidence="6">AATW-2023a</strain>
        <tissue evidence="6">Whole specimen</tissue>
    </source>
</reference>
<dbReference type="Gene3D" id="2.10.70.10">
    <property type="entry name" value="Complement Module, domain 1"/>
    <property type="match status" value="1"/>
</dbReference>
<evidence type="ECO:0008006" key="8">
    <source>
        <dbReference type="Google" id="ProtNLM"/>
    </source>
</evidence>
<dbReference type="Pfam" id="PF00024">
    <property type="entry name" value="PAN_1"/>
    <property type="match status" value="1"/>
</dbReference>
<protein>
    <recommendedName>
        <fullName evidence="8">GON domain-containing protein</fullName>
    </recommendedName>
</protein>
<dbReference type="Proteomes" id="UP001347796">
    <property type="component" value="Unassembled WGS sequence"/>
</dbReference>
<evidence type="ECO:0000256" key="1">
    <source>
        <dbReference type="ARBA" id="ARBA00022723"/>
    </source>
</evidence>
<dbReference type="InterPro" id="IPR012314">
    <property type="entry name" value="Pept_M12B_GON-ADAMTSs"/>
</dbReference>
<comment type="caution">
    <text evidence="3">Lacks conserved residue(s) required for the propagation of feature annotation.</text>
</comment>